<protein>
    <submittedName>
        <fullName evidence="1">Uncharacterized protein</fullName>
    </submittedName>
</protein>
<dbReference type="EMBL" id="JYBP01000003">
    <property type="protein sequence ID" value="KJE27041.1"/>
    <property type="molecule type" value="Genomic_DNA"/>
</dbReference>
<dbReference type="AlphaFoldDB" id="A0A0D8BSA4"/>
<evidence type="ECO:0000313" key="1">
    <source>
        <dbReference type="EMBL" id="KJE27041.1"/>
    </source>
</evidence>
<dbReference type="OrthoDB" id="2636613at2"/>
<dbReference type="Proteomes" id="UP000032522">
    <property type="component" value="Unassembled WGS sequence"/>
</dbReference>
<organism evidence="1 2">
    <name type="scientific">Geobacillus kaustophilus</name>
    <dbReference type="NCBI Taxonomy" id="1462"/>
    <lineage>
        <taxon>Bacteria</taxon>
        <taxon>Bacillati</taxon>
        <taxon>Bacillota</taxon>
        <taxon>Bacilli</taxon>
        <taxon>Bacillales</taxon>
        <taxon>Anoxybacillaceae</taxon>
        <taxon>Geobacillus</taxon>
        <taxon>Geobacillus thermoleovorans group</taxon>
    </lineage>
</organism>
<dbReference type="PATRIC" id="fig|1462.6.peg.142"/>
<dbReference type="Pfam" id="PF25735">
    <property type="entry name" value="Phage_L5_gp82"/>
    <property type="match status" value="1"/>
</dbReference>
<comment type="caution">
    <text evidence="1">The sequence shown here is derived from an EMBL/GenBank/DDBJ whole genome shotgun (WGS) entry which is preliminary data.</text>
</comment>
<reference evidence="1 2" key="1">
    <citation type="submission" date="2015-01" db="EMBL/GenBank/DDBJ databases">
        <authorList>
            <person name="Filippidou S."/>
            <person name="Jeanneret N."/>
            <person name="Russel-Delif L."/>
            <person name="Junier T."/>
            <person name="Wunderlin T."/>
            <person name="Molina V."/>
            <person name="Johnson S.L."/>
            <person name="Davenport K.W."/>
            <person name="Chain P.S."/>
            <person name="Dorador C."/>
            <person name="Junier P."/>
        </authorList>
    </citation>
    <scope>NUCLEOTIDE SEQUENCE [LARGE SCALE GENOMIC DNA]</scope>
    <source>
        <strain evidence="1 2">Et7/4</strain>
    </source>
</reference>
<sequence>MFIFKGEIKIGQRVKVYKNLHKKCYSIVDAKTGRVVAYADEVLLRDATFKVSEKGRQRVLREKRKNVHAYVVGTFALTYPVETLFKKVTYNPYKAGYFYNVETGEPVESSKIVWLSPEGVKIL</sequence>
<proteinExistence type="predicted"/>
<name>A0A0D8BSA4_GEOKU</name>
<dbReference type="InterPro" id="IPR058002">
    <property type="entry name" value="Gp82"/>
</dbReference>
<dbReference type="RefSeq" id="WP_044730454.1">
    <property type="nucleotide sequence ID" value="NZ_JYBP01000003.1"/>
</dbReference>
<evidence type="ECO:0000313" key="2">
    <source>
        <dbReference type="Proteomes" id="UP000032522"/>
    </source>
</evidence>
<accession>A0A0D8BSA4</accession>
<gene>
    <name evidence="1" type="ORF">LG52_36</name>
</gene>